<proteinExistence type="predicted"/>
<accession>A0A0A9BAS6</accession>
<dbReference type="EMBL" id="GBRH01238627">
    <property type="protein sequence ID" value="JAD59268.1"/>
    <property type="molecule type" value="Transcribed_RNA"/>
</dbReference>
<sequence length="39" mass="4389">MSFVKLSIAVKLKFCLSATGDPSQHFFFLLCVAYTSQME</sequence>
<name>A0A0A9BAS6_ARUDO</name>
<reference evidence="1" key="2">
    <citation type="journal article" date="2015" name="Data Brief">
        <title>Shoot transcriptome of the giant reed, Arundo donax.</title>
        <authorList>
            <person name="Barrero R.A."/>
            <person name="Guerrero F.D."/>
            <person name="Moolhuijzen P."/>
            <person name="Goolsby J.A."/>
            <person name="Tidwell J."/>
            <person name="Bellgard S.E."/>
            <person name="Bellgard M.I."/>
        </authorList>
    </citation>
    <scope>NUCLEOTIDE SEQUENCE</scope>
    <source>
        <tissue evidence="1">Shoot tissue taken approximately 20 cm above the soil surface</tissue>
    </source>
</reference>
<dbReference type="AlphaFoldDB" id="A0A0A9BAS6"/>
<organism evidence="1">
    <name type="scientific">Arundo donax</name>
    <name type="common">Giant reed</name>
    <name type="synonym">Donax arundinaceus</name>
    <dbReference type="NCBI Taxonomy" id="35708"/>
    <lineage>
        <taxon>Eukaryota</taxon>
        <taxon>Viridiplantae</taxon>
        <taxon>Streptophyta</taxon>
        <taxon>Embryophyta</taxon>
        <taxon>Tracheophyta</taxon>
        <taxon>Spermatophyta</taxon>
        <taxon>Magnoliopsida</taxon>
        <taxon>Liliopsida</taxon>
        <taxon>Poales</taxon>
        <taxon>Poaceae</taxon>
        <taxon>PACMAD clade</taxon>
        <taxon>Arundinoideae</taxon>
        <taxon>Arundineae</taxon>
        <taxon>Arundo</taxon>
    </lineage>
</organism>
<evidence type="ECO:0000313" key="1">
    <source>
        <dbReference type="EMBL" id="JAD59268.1"/>
    </source>
</evidence>
<reference evidence="1" key="1">
    <citation type="submission" date="2014-09" db="EMBL/GenBank/DDBJ databases">
        <authorList>
            <person name="Magalhaes I.L.F."/>
            <person name="Oliveira U."/>
            <person name="Santos F.R."/>
            <person name="Vidigal T.H.D.A."/>
            <person name="Brescovit A.D."/>
            <person name="Santos A.J."/>
        </authorList>
    </citation>
    <scope>NUCLEOTIDE SEQUENCE</scope>
    <source>
        <tissue evidence="1">Shoot tissue taken approximately 20 cm above the soil surface</tissue>
    </source>
</reference>
<protein>
    <submittedName>
        <fullName evidence="1">Uncharacterized protein</fullName>
    </submittedName>
</protein>